<sequence>MTSMCCLTGLPLSVEINKYETPPIGLWTANLRRLFCLLASCLVVSASGRCSSLGSNSATRGRQIPARVFCCKASNEFASVSPAVMAFQHLGATRGDLLRRSRQSFQWRGGRRAGGHAASHQAWTSSQESVTLIQWQDGPNIRHRVPTQTTASRSVLLHWVTESHSGRAMKRFCKTLRS</sequence>
<dbReference type="AlphaFoldDB" id="A0A6A4TJT5"/>
<reference evidence="1 2" key="1">
    <citation type="submission" date="2019-06" db="EMBL/GenBank/DDBJ databases">
        <title>Draft genomes of female and male turbot (Scophthalmus maximus).</title>
        <authorList>
            <person name="Xu H."/>
            <person name="Xu X.-W."/>
            <person name="Shao C."/>
            <person name="Chen S."/>
        </authorList>
    </citation>
    <scope>NUCLEOTIDE SEQUENCE [LARGE SCALE GENOMIC DNA]</scope>
    <source>
        <strain evidence="1">Ysfricsl-2016a</strain>
        <tissue evidence="1">Blood</tissue>
    </source>
</reference>
<dbReference type="Proteomes" id="UP000438429">
    <property type="component" value="Unassembled WGS sequence"/>
</dbReference>
<dbReference type="EMBL" id="VEVO01000002">
    <property type="protein sequence ID" value="KAF0045455.1"/>
    <property type="molecule type" value="Genomic_DNA"/>
</dbReference>
<evidence type="ECO:0000313" key="1">
    <source>
        <dbReference type="EMBL" id="KAF0045455.1"/>
    </source>
</evidence>
<name>A0A6A4TJT5_SCOMX</name>
<evidence type="ECO:0000313" key="2">
    <source>
        <dbReference type="Proteomes" id="UP000438429"/>
    </source>
</evidence>
<accession>A0A6A4TJT5</accession>
<organism evidence="1 2">
    <name type="scientific">Scophthalmus maximus</name>
    <name type="common">Turbot</name>
    <name type="synonym">Psetta maxima</name>
    <dbReference type="NCBI Taxonomy" id="52904"/>
    <lineage>
        <taxon>Eukaryota</taxon>
        <taxon>Metazoa</taxon>
        <taxon>Chordata</taxon>
        <taxon>Craniata</taxon>
        <taxon>Vertebrata</taxon>
        <taxon>Euteleostomi</taxon>
        <taxon>Actinopterygii</taxon>
        <taxon>Neopterygii</taxon>
        <taxon>Teleostei</taxon>
        <taxon>Neoteleostei</taxon>
        <taxon>Acanthomorphata</taxon>
        <taxon>Carangaria</taxon>
        <taxon>Pleuronectiformes</taxon>
        <taxon>Pleuronectoidei</taxon>
        <taxon>Scophthalmidae</taxon>
        <taxon>Scophthalmus</taxon>
    </lineage>
</organism>
<gene>
    <name evidence="1" type="ORF">F2P81_001984</name>
</gene>
<protein>
    <submittedName>
        <fullName evidence="1">Uncharacterized protein</fullName>
    </submittedName>
</protein>
<comment type="caution">
    <text evidence="1">The sequence shown here is derived from an EMBL/GenBank/DDBJ whole genome shotgun (WGS) entry which is preliminary data.</text>
</comment>
<proteinExistence type="predicted"/>